<name>A0A286G0K5_9BACT</name>
<evidence type="ECO:0000313" key="1">
    <source>
        <dbReference type="EMBL" id="SOD88534.1"/>
    </source>
</evidence>
<organism evidence="1 2">
    <name type="scientific">Spirosoma fluviale</name>
    <dbReference type="NCBI Taxonomy" id="1597977"/>
    <lineage>
        <taxon>Bacteria</taxon>
        <taxon>Pseudomonadati</taxon>
        <taxon>Bacteroidota</taxon>
        <taxon>Cytophagia</taxon>
        <taxon>Cytophagales</taxon>
        <taxon>Cytophagaceae</taxon>
        <taxon>Spirosoma</taxon>
    </lineage>
</organism>
<dbReference type="Proteomes" id="UP000219452">
    <property type="component" value="Unassembled WGS sequence"/>
</dbReference>
<protein>
    <submittedName>
        <fullName evidence="1">Uncharacterized protein</fullName>
    </submittedName>
</protein>
<dbReference type="AlphaFoldDB" id="A0A286G0K5"/>
<proteinExistence type="predicted"/>
<keyword evidence="2" id="KW-1185">Reference proteome</keyword>
<gene>
    <name evidence="1" type="ORF">SAMN06269250_2715</name>
</gene>
<accession>A0A286G0K5</accession>
<reference evidence="2" key="1">
    <citation type="submission" date="2017-09" db="EMBL/GenBank/DDBJ databases">
        <authorList>
            <person name="Varghese N."/>
            <person name="Submissions S."/>
        </authorList>
    </citation>
    <scope>NUCLEOTIDE SEQUENCE [LARGE SCALE GENOMIC DNA]</scope>
    <source>
        <strain evidence="2">DSM 29961</strain>
    </source>
</reference>
<sequence length="39" mass="4374">MHKTDPFRNVQTAMTDMLSGLIVTAKQFTDKHGTQPQKA</sequence>
<dbReference type="EMBL" id="OCNH01000002">
    <property type="protein sequence ID" value="SOD88534.1"/>
    <property type="molecule type" value="Genomic_DNA"/>
</dbReference>
<evidence type="ECO:0000313" key="2">
    <source>
        <dbReference type="Proteomes" id="UP000219452"/>
    </source>
</evidence>